<evidence type="ECO:0000256" key="5">
    <source>
        <dbReference type="SAM" id="SignalP"/>
    </source>
</evidence>
<dbReference type="InterPro" id="IPR051601">
    <property type="entry name" value="Serine_prot/Carboxylest_S33"/>
</dbReference>
<evidence type="ECO:0000259" key="7">
    <source>
        <dbReference type="Pfam" id="PF08386"/>
    </source>
</evidence>
<dbReference type="AlphaFoldDB" id="D3Q1D5"/>
<evidence type="ECO:0000313" key="8">
    <source>
        <dbReference type="EMBL" id="ADD45715.1"/>
    </source>
</evidence>
<keyword evidence="3" id="KW-0378">Hydrolase</keyword>
<evidence type="ECO:0000313" key="9">
    <source>
        <dbReference type="Proteomes" id="UP000000844"/>
    </source>
</evidence>
<dbReference type="GO" id="GO:0016787">
    <property type="term" value="F:hydrolase activity"/>
    <property type="evidence" value="ECO:0007669"/>
    <property type="project" value="UniProtKB-KW"/>
</dbReference>
<dbReference type="Proteomes" id="UP000000844">
    <property type="component" value="Chromosome"/>
</dbReference>
<gene>
    <name evidence="8" type="ordered locus">Snas_6091</name>
</gene>
<dbReference type="eggNOG" id="COG0596">
    <property type="taxonomic scope" value="Bacteria"/>
</dbReference>
<dbReference type="Pfam" id="PF08386">
    <property type="entry name" value="Abhydrolase_4"/>
    <property type="match status" value="1"/>
</dbReference>
<dbReference type="PANTHER" id="PTHR43248">
    <property type="entry name" value="2-SUCCINYL-6-HYDROXY-2,4-CYCLOHEXADIENE-1-CARBOXYLATE SYNTHASE"/>
    <property type="match status" value="1"/>
</dbReference>
<dbReference type="InterPro" id="IPR013595">
    <property type="entry name" value="Pept_S33_TAP-like_C"/>
</dbReference>
<keyword evidence="9" id="KW-1185">Reference proteome</keyword>
<dbReference type="PANTHER" id="PTHR43248:SF29">
    <property type="entry name" value="TRIPEPTIDYL AMINOPEPTIDASE"/>
    <property type="match status" value="1"/>
</dbReference>
<feature type="domain" description="Peptidase S33 tripeptidyl aminopeptidase-like C-terminal" evidence="7">
    <location>
        <begin position="386"/>
        <end position="478"/>
    </location>
</feature>
<feature type="signal peptide" evidence="5">
    <location>
        <begin position="1"/>
        <end position="30"/>
    </location>
</feature>
<reference evidence="8 9" key="1">
    <citation type="journal article" date="2009" name="Stand. Genomic Sci.">
        <title>Complete genome sequence of Stackebrandtia nassauensis type strain (LLR-40K-21).</title>
        <authorList>
            <person name="Munk C."/>
            <person name="Lapidus A."/>
            <person name="Copeland A."/>
            <person name="Jando M."/>
            <person name="Mayilraj S."/>
            <person name="Glavina Del Rio T."/>
            <person name="Nolan M."/>
            <person name="Chen F."/>
            <person name="Lucas S."/>
            <person name="Tice H."/>
            <person name="Cheng J.F."/>
            <person name="Han C."/>
            <person name="Detter J.C."/>
            <person name="Bruce D."/>
            <person name="Goodwin L."/>
            <person name="Chain P."/>
            <person name="Pitluck S."/>
            <person name="Goker M."/>
            <person name="Ovchinikova G."/>
            <person name="Pati A."/>
            <person name="Ivanova N."/>
            <person name="Mavromatis K."/>
            <person name="Chen A."/>
            <person name="Palaniappan K."/>
            <person name="Land M."/>
            <person name="Hauser L."/>
            <person name="Chang Y.J."/>
            <person name="Jeffries C.D."/>
            <person name="Bristow J."/>
            <person name="Eisen J.A."/>
            <person name="Markowitz V."/>
            <person name="Hugenholtz P."/>
            <person name="Kyrpides N.C."/>
            <person name="Klenk H.P."/>
        </authorList>
    </citation>
    <scope>NUCLEOTIDE SEQUENCE [LARGE SCALE GENOMIC DNA]</scope>
    <source>
        <strain evidence="9">DSM 44728 / CIP 108903 / NRRL B-16338 / NBRC 102104 / LLR-40K-21</strain>
    </source>
</reference>
<dbReference type="RefSeq" id="WP_013021286.1">
    <property type="nucleotide sequence ID" value="NC_013947.1"/>
</dbReference>
<dbReference type="EMBL" id="CP001778">
    <property type="protein sequence ID" value="ADD45715.1"/>
    <property type="molecule type" value="Genomic_DNA"/>
</dbReference>
<dbReference type="Pfam" id="PF00561">
    <property type="entry name" value="Abhydrolase_1"/>
    <property type="match status" value="1"/>
</dbReference>
<dbReference type="STRING" id="446470.Snas_6091"/>
<dbReference type="HOGENOM" id="CLU_013364_3_3_11"/>
<evidence type="ECO:0000259" key="6">
    <source>
        <dbReference type="Pfam" id="PF00561"/>
    </source>
</evidence>
<accession>D3Q1D5</accession>
<evidence type="ECO:0000256" key="4">
    <source>
        <dbReference type="SAM" id="MobiDB-lite"/>
    </source>
</evidence>
<feature type="domain" description="AB hydrolase-1" evidence="6">
    <location>
        <begin position="85"/>
        <end position="271"/>
    </location>
</feature>
<evidence type="ECO:0000256" key="1">
    <source>
        <dbReference type="ARBA" id="ARBA00010088"/>
    </source>
</evidence>
<proteinExistence type="inferred from homology"/>
<dbReference type="OrthoDB" id="4006962at2"/>
<evidence type="ECO:0000256" key="2">
    <source>
        <dbReference type="ARBA" id="ARBA00022729"/>
    </source>
</evidence>
<dbReference type="Gene3D" id="3.40.50.1820">
    <property type="entry name" value="alpha/beta hydrolase"/>
    <property type="match status" value="1"/>
</dbReference>
<protein>
    <submittedName>
        <fullName evidence="8">TAP domain protein</fullName>
    </submittedName>
</protein>
<keyword evidence="2 5" id="KW-0732">Signal</keyword>
<evidence type="ECO:0000256" key="3">
    <source>
        <dbReference type="ARBA" id="ARBA00022801"/>
    </source>
</evidence>
<name>D3Q1D5_STANL</name>
<sequence>MKRSLRMVGIAAVAALAMGTAIVATQTASAEPTAKIAWKPCKDAEGKVYCATIKVPLDYSDPHGEKIKIGLAKRPATKPDKRIGALVVNPGGPGGSGVDMVKNTTVGSKKMQERFDLIGFDPRGINTSTQIKCEEADIEATFDIGLPTTKKKFTKLAKANKKLADGCRKLTGPLFDHADNLHVVRDIEVIRKSLGEKKLNFLGYSYGTLMGQQYAEKYPTKIRSMVLDGNMDHSLESTYAFASTETGAVERNFNEFAKWCDSDKKCALSGKTAKVYGELRELAKAGKLVDEGEKLDFYEFSDYYGFAVNEPGYWGELAKELKALKAGQPKQNKLKSASDRAAVEYVFQSMFCADWGLGLKNFDEWKQLNADLAKEHPNTQWSSYNANIAGCVGDPVGYTNKRKPLEIEGAPPLVMIGNLGDYATVYPWSQVAAEQSGATLITYEGYGHTIYGGGYSCIDKPVESYFIDLKKPADGISCDSLETPGKSTKDRTGDVAGVGPYSLN</sequence>
<organism evidence="8 9">
    <name type="scientific">Stackebrandtia nassauensis (strain DSM 44728 / CIP 108903 / NRRL B-16338 / NBRC 102104 / LLR-40K-21)</name>
    <dbReference type="NCBI Taxonomy" id="446470"/>
    <lineage>
        <taxon>Bacteria</taxon>
        <taxon>Bacillati</taxon>
        <taxon>Actinomycetota</taxon>
        <taxon>Actinomycetes</taxon>
        <taxon>Glycomycetales</taxon>
        <taxon>Glycomycetaceae</taxon>
        <taxon>Stackebrandtia</taxon>
    </lineage>
</organism>
<feature type="region of interest" description="Disordered" evidence="4">
    <location>
        <begin position="480"/>
        <end position="504"/>
    </location>
</feature>
<comment type="similarity">
    <text evidence="1">Belongs to the peptidase S33 family.</text>
</comment>
<dbReference type="SUPFAM" id="SSF53474">
    <property type="entry name" value="alpha/beta-Hydrolases"/>
    <property type="match status" value="1"/>
</dbReference>
<dbReference type="InterPro" id="IPR000073">
    <property type="entry name" value="AB_hydrolase_1"/>
</dbReference>
<feature type="chain" id="PRO_5003049445" evidence="5">
    <location>
        <begin position="31"/>
        <end position="504"/>
    </location>
</feature>
<dbReference type="KEGG" id="sna:Snas_6091"/>
<dbReference type="InterPro" id="IPR029058">
    <property type="entry name" value="AB_hydrolase_fold"/>
</dbReference>